<dbReference type="InterPro" id="IPR051165">
    <property type="entry name" value="Multifunctional_ANK_Repeat"/>
</dbReference>
<evidence type="ECO:0000256" key="3">
    <source>
        <dbReference type="PROSITE-ProRule" id="PRU00023"/>
    </source>
</evidence>
<dbReference type="PANTHER" id="PTHR24123">
    <property type="entry name" value="ANKYRIN REPEAT-CONTAINING"/>
    <property type="match status" value="1"/>
</dbReference>
<dbReference type="InterPro" id="IPR036770">
    <property type="entry name" value="Ankyrin_rpt-contain_sf"/>
</dbReference>
<dbReference type="EMBL" id="JAKMXF010000343">
    <property type="protein sequence ID" value="KAI6647344.1"/>
    <property type="molecule type" value="Genomic_DNA"/>
</dbReference>
<dbReference type="Pfam" id="PF00023">
    <property type="entry name" value="Ank"/>
    <property type="match status" value="1"/>
</dbReference>
<evidence type="ECO:0000256" key="2">
    <source>
        <dbReference type="ARBA" id="ARBA00023043"/>
    </source>
</evidence>
<feature type="repeat" description="ANK" evidence="3">
    <location>
        <begin position="467"/>
        <end position="499"/>
    </location>
</feature>
<name>A0AAV7JFX6_9METZ</name>
<feature type="transmembrane region" description="Helical" evidence="5">
    <location>
        <begin position="970"/>
        <end position="988"/>
    </location>
</feature>
<keyword evidence="7" id="KW-1185">Reference proteome</keyword>
<feature type="transmembrane region" description="Helical" evidence="5">
    <location>
        <begin position="1041"/>
        <end position="1060"/>
    </location>
</feature>
<dbReference type="Gene3D" id="1.25.40.20">
    <property type="entry name" value="Ankyrin repeat-containing domain"/>
    <property type="match status" value="2"/>
</dbReference>
<sequence length="1334" mass="151142">MQASNFSKDSGSPKSKQSPEWFEFQEITTTGSESDGAKGGVGSINVLFSNLGYDNDKVLKSDDSTEEGNTSSLVDITTPPYNNLVPKASIVSATGRFGLDRFMKKDEREFYLYIPSEGDEAPQIVAGEKINNLEIKFVNLPGLFTNVVEKNQFQRLTNNFWKPVQRKKDRINTFMRNLVLAGDIELMQKAFTQFTILESVLSNPFSINKKKLTDHESLLHICAKYGNNETMKKLLQTTNPTFPLDLRSDEMGRRDSILHTAVYAENTETVQAIVENVPEAIEQRRATSASIGPVKRTFTWGGLSRDSRDELSCTIGGELLDLINETKETALHLSTNKQDYSIMELLLDSSADISIKDRYGNNVLHIASMNNDVTGLEMIIVSQMEKGVQRVEELKDVLSAVNKKGKRPTELATKQETIEVLLNCYSDDEEKNDQLGILLSSATERNKVDLATFLVSKGASLNFESDQGLTPLNLASKRGYTDLACYMLAEGNDPNYKSEKSTCTAINNASKSGHKDLVKLLIKHKATLWDERHMQTSALHSAVNGGQLHLISFLIKDNGMDPNTRDSDGNTPLYYAIRGGYRDCVKALLNFKADPELPVDSTGEKAIHFAAKKNDRNILKVLLEYGARADEKDAVCKTPIDIALGNDYPHILELLLEFQVSLDREDNENNTPMHIIAIQNSYKCADFLLREAQIETAFKQLKAENVDEETPISIAKRKSHDSVLTTFIERVPMEYFDEGAKIYHEFLEDEQYDILKTIFNRMCVETKSGTEVHCKALMLDINAKGESPFSKHFSHLLPSLLHKLVDCNDKELREHPVVKKTVEKKLNFYRIWYVLSFLIYFVFLAVLSAALFIASYECDHDLKTFQITQIGSNVRLACETFSWVYVCLLTVSEFIEFAYGWLRLVKQKNLTLQEFKTFKMMKFDELEKGENLKDQTNCFILTLEWVKKFRQIFPILNRRMFYLPQATLQYIYDSPTDLLGILSFYLYFGIRFQYANIAWLFASLSFIGFTISLLKYTRIIPSLGAYIDTVKAVFSKDIPRFMVLYIIVFVAYIGGIHLAARFQPLGDHDRARLTVDGQMNSDLCHNDTSQLFFFNQAMTDTYTLLTPSVSGLTLLLDGGPGNREEDIFGVSIYFALVYILFSFTIIVVLSNILIAQLSETYAELNAQGTFYYRMGLIVSMELESILAFFLGKYFRQLSSIKSFNVPIDEWKGLVNETPDENINRQLSHLLHKVQKNSLALNEGSEKIISQTESLDKLSEKVSEMLVKVDFQKLDTPITQSPMGARSGLTERESSFRGALMEERIRKVESTVELIALQNSSLEGKLNDILNLLKK</sequence>
<feature type="repeat" description="ANK" evidence="3">
    <location>
        <begin position="568"/>
        <end position="600"/>
    </location>
</feature>
<feature type="transmembrane region" description="Helical" evidence="5">
    <location>
        <begin position="1170"/>
        <end position="1191"/>
    </location>
</feature>
<feature type="transmembrane region" description="Helical" evidence="5">
    <location>
        <begin position="1130"/>
        <end position="1158"/>
    </location>
</feature>
<keyword evidence="5" id="KW-0472">Membrane</keyword>
<dbReference type="InterPro" id="IPR002110">
    <property type="entry name" value="Ankyrin_rpt"/>
</dbReference>
<evidence type="ECO:0000256" key="4">
    <source>
        <dbReference type="SAM" id="MobiDB-lite"/>
    </source>
</evidence>
<gene>
    <name evidence="6" type="ORF">LOD99_12340</name>
</gene>
<accession>A0AAV7JFX6</accession>
<feature type="transmembrane region" description="Helical" evidence="5">
    <location>
        <begin position="831"/>
        <end position="854"/>
    </location>
</feature>
<dbReference type="SUPFAM" id="SSF48403">
    <property type="entry name" value="Ankyrin repeat"/>
    <property type="match status" value="2"/>
</dbReference>
<keyword evidence="5" id="KW-0812">Transmembrane</keyword>
<feature type="repeat" description="ANK" evidence="3">
    <location>
        <begin position="602"/>
        <end position="634"/>
    </location>
</feature>
<feature type="region of interest" description="Disordered" evidence="4">
    <location>
        <begin position="1"/>
        <end position="22"/>
    </location>
</feature>
<evidence type="ECO:0000256" key="5">
    <source>
        <dbReference type="SAM" id="Phobius"/>
    </source>
</evidence>
<dbReference type="PANTHER" id="PTHR24123:SF33">
    <property type="entry name" value="PROTEIN HOS4"/>
    <property type="match status" value="1"/>
</dbReference>
<comment type="caution">
    <text evidence="6">The sequence shown here is derived from an EMBL/GenBank/DDBJ whole genome shotgun (WGS) entry which is preliminary data.</text>
</comment>
<dbReference type="PROSITE" id="PS50297">
    <property type="entry name" value="ANK_REP_REGION"/>
    <property type="match status" value="4"/>
</dbReference>
<dbReference type="SMART" id="SM00248">
    <property type="entry name" value="ANK"/>
    <property type="match status" value="12"/>
</dbReference>
<feature type="repeat" description="ANK" evidence="3">
    <location>
        <begin position="326"/>
        <end position="358"/>
    </location>
</feature>
<keyword evidence="2 3" id="KW-0040">ANK repeat</keyword>
<organism evidence="6 7">
    <name type="scientific">Oopsacas minuta</name>
    <dbReference type="NCBI Taxonomy" id="111878"/>
    <lineage>
        <taxon>Eukaryota</taxon>
        <taxon>Metazoa</taxon>
        <taxon>Porifera</taxon>
        <taxon>Hexactinellida</taxon>
        <taxon>Hexasterophora</taxon>
        <taxon>Lyssacinosida</taxon>
        <taxon>Leucopsacidae</taxon>
        <taxon>Oopsacas</taxon>
    </lineage>
</organism>
<dbReference type="Pfam" id="PF12796">
    <property type="entry name" value="Ank_2"/>
    <property type="match status" value="2"/>
</dbReference>
<keyword evidence="1" id="KW-0677">Repeat</keyword>
<dbReference type="Proteomes" id="UP001165289">
    <property type="component" value="Unassembled WGS sequence"/>
</dbReference>
<keyword evidence="5" id="KW-1133">Transmembrane helix</keyword>
<evidence type="ECO:0000313" key="7">
    <source>
        <dbReference type="Proteomes" id="UP001165289"/>
    </source>
</evidence>
<reference evidence="6 7" key="1">
    <citation type="journal article" date="2023" name="BMC Biol.">
        <title>The compact genome of the sponge Oopsacas minuta (Hexactinellida) is lacking key metazoan core genes.</title>
        <authorList>
            <person name="Santini S."/>
            <person name="Schenkelaars Q."/>
            <person name="Jourda C."/>
            <person name="Duchesne M."/>
            <person name="Belahbib H."/>
            <person name="Rocher C."/>
            <person name="Selva M."/>
            <person name="Riesgo A."/>
            <person name="Vervoort M."/>
            <person name="Leys S.P."/>
            <person name="Kodjabachian L."/>
            <person name="Le Bivic A."/>
            <person name="Borchiellini C."/>
            <person name="Claverie J.M."/>
            <person name="Renard E."/>
        </authorList>
    </citation>
    <scope>NUCLEOTIDE SEQUENCE [LARGE SCALE GENOMIC DNA]</scope>
    <source>
        <strain evidence="6">SPO-2</strain>
    </source>
</reference>
<feature type="compositionally biased region" description="Polar residues" evidence="4">
    <location>
        <begin position="1"/>
        <end position="18"/>
    </location>
</feature>
<dbReference type="PROSITE" id="PS50088">
    <property type="entry name" value="ANK_REPEAT"/>
    <property type="match status" value="4"/>
</dbReference>
<evidence type="ECO:0000313" key="6">
    <source>
        <dbReference type="EMBL" id="KAI6647344.1"/>
    </source>
</evidence>
<feature type="transmembrane region" description="Helical" evidence="5">
    <location>
        <begin position="882"/>
        <end position="902"/>
    </location>
</feature>
<protein>
    <submittedName>
        <fullName evidence="6">Ankyrin repeat protein</fullName>
    </submittedName>
</protein>
<evidence type="ECO:0000256" key="1">
    <source>
        <dbReference type="ARBA" id="ARBA00022737"/>
    </source>
</evidence>
<proteinExistence type="predicted"/>
<feature type="transmembrane region" description="Helical" evidence="5">
    <location>
        <begin position="994"/>
        <end position="1014"/>
    </location>
</feature>